<dbReference type="InterPro" id="IPR038920">
    <property type="entry name" value="At3g05675-like"/>
</dbReference>
<name>A0A1D1XXA5_9ARAE</name>
<comment type="pathway">
    <text evidence="2">Protein modification; protein ubiquitination.</text>
</comment>
<dbReference type="PANTHER" id="PTHR31060:SF33">
    <property type="entry name" value="OS04G0278000 PROTEIN"/>
    <property type="match status" value="1"/>
</dbReference>
<evidence type="ECO:0000259" key="5">
    <source>
        <dbReference type="Pfam" id="PF25553"/>
    </source>
</evidence>
<sequence length="556" mass="61294">MADPGHRRSHHRRKSPGLRRAWCCSFGVAPQSPENRGSSAPRRHHSHQPPSKPQKLAYAASFQSSPSPSAKMGLGIIDPRRILSPGRVSPIDSDAPPFGPLPGTPGAASVAAGTVDSESECVDPLPKEKASLPGRLSSSSSITAEAGVSDAPPKERSMDLRLSLKGKDGKCLVLELDSEVLCHGSSFFAAMVLDARRKASDASAECRKIEVAEIEDLSVFKDTVELMYEKDTMKCLVKSGVSRSIDILEVSSTIMFSRGVISCLKYLEAVPWNENEEEKLKSLFARCSFDEAIAQDVLARLYGQVPNNTQDLAVRLVRSVVNGTNGKARKELQTLVNCLLSKSSVYQKKPAGLSKEGLYGVCNSCLNSLLETFGKASDSIACDRTCTVKETRPAIERISRQVDSLNWLLEILIDKQMAEEFVVLWANQNDLLRLHEAASPMVRYEISRISASVFMALGRGKLQCPGEVRYGVLRAWFGPMLSDFGWLQRCSKGLDVRRLEEDMGQAILTLSLPQQQALFVEWFRRFSVQGSECPNLSKAFQVWWRRSFVRPADARG</sequence>
<dbReference type="EMBL" id="GDJX01020934">
    <property type="protein sequence ID" value="JAT47002.1"/>
    <property type="molecule type" value="Transcribed_RNA"/>
</dbReference>
<feature type="region of interest" description="Disordered" evidence="4">
    <location>
        <begin position="122"/>
        <end position="155"/>
    </location>
</feature>
<evidence type="ECO:0000256" key="2">
    <source>
        <dbReference type="ARBA" id="ARBA00004906"/>
    </source>
</evidence>
<comment type="function">
    <text evidence="1">May act as a substrate-specific adapter of an E3 ubiquitin-protein ligase complex (CUL3-RBX1-BTB) which mediates the ubiquitination and subsequent proteasomal degradation of target proteins.</text>
</comment>
<dbReference type="InterPro" id="IPR058039">
    <property type="entry name" value="At3g05675-like_ankyrin"/>
</dbReference>
<feature type="compositionally biased region" description="Low complexity" evidence="4">
    <location>
        <begin position="57"/>
        <end position="70"/>
    </location>
</feature>
<dbReference type="Pfam" id="PF25553">
    <property type="entry name" value="BTB-POZ_ANK-like"/>
    <property type="match status" value="1"/>
</dbReference>
<evidence type="ECO:0000256" key="1">
    <source>
        <dbReference type="ARBA" id="ARBA00002668"/>
    </source>
</evidence>
<proteinExistence type="predicted"/>
<gene>
    <name evidence="6" type="primary">PRL1-IFG_0</name>
    <name evidence="6" type="ORF">g.37233</name>
</gene>
<feature type="compositionally biased region" description="Basic residues" evidence="4">
    <location>
        <begin position="7"/>
        <end position="17"/>
    </location>
</feature>
<evidence type="ECO:0000313" key="6">
    <source>
        <dbReference type="EMBL" id="JAT47002.1"/>
    </source>
</evidence>
<dbReference type="AlphaFoldDB" id="A0A1D1XXA5"/>
<evidence type="ECO:0000256" key="4">
    <source>
        <dbReference type="SAM" id="MobiDB-lite"/>
    </source>
</evidence>
<accession>A0A1D1XXA5</accession>
<protein>
    <submittedName>
        <fullName evidence="6">BTB/POZ domain-containing protein At2g13690</fullName>
    </submittedName>
</protein>
<evidence type="ECO:0000256" key="3">
    <source>
        <dbReference type="ARBA" id="ARBA00022786"/>
    </source>
</evidence>
<keyword evidence="3" id="KW-0833">Ubl conjugation pathway</keyword>
<organism evidence="6">
    <name type="scientific">Anthurium amnicola</name>
    <dbReference type="NCBI Taxonomy" id="1678845"/>
    <lineage>
        <taxon>Eukaryota</taxon>
        <taxon>Viridiplantae</taxon>
        <taxon>Streptophyta</taxon>
        <taxon>Embryophyta</taxon>
        <taxon>Tracheophyta</taxon>
        <taxon>Spermatophyta</taxon>
        <taxon>Magnoliopsida</taxon>
        <taxon>Liliopsida</taxon>
        <taxon>Araceae</taxon>
        <taxon>Pothoideae</taxon>
        <taxon>Potheae</taxon>
        <taxon>Anthurium</taxon>
    </lineage>
</organism>
<feature type="domain" description="At3g05675-like ankyrin-like" evidence="5">
    <location>
        <begin position="308"/>
        <end position="550"/>
    </location>
</feature>
<dbReference type="UniPathway" id="UPA00143"/>
<feature type="region of interest" description="Disordered" evidence="4">
    <location>
        <begin position="86"/>
        <end position="107"/>
    </location>
</feature>
<feature type="region of interest" description="Disordered" evidence="4">
    <location>
        <begin position="1"/>
        <end position="74"/>
    </location>
</feature>
<dbReference type="GO" id="GO:0016567">
    <property type="term" value="P:protein ubiquitination"/>
    <property type="evidence" value="ECO:0007669"/>
    <property type="project" value="UniProtKB-UniPathway"/>
</dbReference>
<reference evidence="6" key="1">
    <citation type="submission" date="2015-07" db="EMBL/GenBank/DDBJ databases">
        <title>Transcriptome Assembly of Anthurium amnicola.</title>
        <authorList>
            <person name="Suzuki J."/>
        </authorList>
    </citation>
    <scope>NUCLEOTIDE SEQUENCE</scope>
</reference>
<dbReference type="PANTHER" id="PTHR31060">
    <property type="entry name" value="OSJNBA0011J08.25 PROTEIN-RELATED"/>
    <property type="match status" value="1"/>
</dbReference>